<dbReference type="InterPro" id="IPR028589">
    <property type="entry name" value="SPB1-like"/>
</dbReference>
<evidence type="ECO:0000256" key="4">
    <source>
        <dbReference type="ARBA" id="ARBA00022603"/>
    </source>
</evidence>
<proteinExistence type="inferred from homology"/>
<dbReference type="InterPro" id="IPR015507">
    <property type="entry name" value="rRNA-MeTfrase_E"/>
</dbReference>
<evidence type="ECO:0000313" key="13">
    <source>
        <dbReference type="EMBL" id="NDV29500.1"/>
    </source>
</evidence>
<dbReference type="EC" id="2.1.1.-" evidence="8"/>
<feature type="compositionally biased region" description="Basic residues" evidence="9">
    <location>
        <begin position="847"/>
        <end position="862"/>
    </location>
</feature>
<feature type="binding site" evidence="8">
    <location>
        <position position="92"/>
    </location>
    <ligand>
        <name>S-adenosyl-L-methionine</name>
        <dbReference type="ChEBI" id="CHEBI:59789"/>
    </ligand>
</feature>
<feature type="region of interest" description="Disordered" evidence="9">
    <location>
        <begin position="340"/>
        <end position="359"/>
    </location>
</feature>
<evidence type="ECO:0000256" key="9">
    <source>
        <dbReference type="SAM" id="MobiDB-lite"/>
    </source>
</evidence>
<dbReference type="GO" id="GO:0000463">
    <property type="term" value="P:maturation of LSU-rRNA from tricistronic rRNA transcript (SSU-rRNA, 5.8S rRNA, LSU-rRNA)"/>
    <property type="evidence" value="ECO:0007669"/>
    <property type="project" value="TreeGrafter"/>
</dbReference>
<dbReference type="Gene3D" id="3.40.50.150">
    <property type="entry name" value="Vaccinia Virus protein VP39"/>
    <property type="match status" value="1"/>
</dbReference>
<dbReference type="EMBL" id="GIBP01000531">
    <property type="protein sequence ID" value="NDV29500.1"/>
    <property type="molecule type" value="Transcribed_RNA"/>
</dbReference>
<dbReference type="FunFam" id="3.40.50.150:FF:000004">
    <property type="entry name" value="AdoMet-dependent rRNA methyltransferase SPB1"/>
    <property type="match status" value="1"/>
</dbReference>
<evidence type="ECO:0000256" key="5">
    <source>
        <dbReference type="ARBA" id="ARBA00022679"/>
    </source>
</evidence>
<evidence type="ECO:0000256" key="2">
    <source>
        <dbReference type="ARBA" id="ARBA00022517"/>
    </source>
</evidence>
<dbReference type="Pfam" id="PF01728">
    <property type="entry name" value="FtsJ"/>
    <property type="match status" value="1"/>
</dbReference>
<feature type="compositionally biased region" description="Basic and acidic residues" evidence="9">
    <location>
        <begin position="634"/>
        <end position="645"/>
    </location>
</feature>
<sequence length="862" mass="98902">MGKKKKIGKNRLDKYYHLAKDQGYRSRAAFKLIQLNKKFNFLGKANTLIDLCAAPGSWSQVASKFMPVTRLIIAVDLTPIKPIPNVISITEDITTAKCRTVIDENLKGSKADVVLNDGAPNVGTAWIQDAYTQSELTLSALKLAVDFLAPGGVFITKIFRSADYNTLLWVFNQLFKKVTATKPTASRNTSAEIFVVCEDYLNPKKIDPKLLDPRSVFKSLEAPAATPNLFSKKKPKPNRGGYDTNSMILFKRCSVLKFIHAEEPIKILAEYNSIDFQVDDEEKAEEERKVDEQEIEMYKSHAKTDNEVIECLKDLKLLNGNDFKKLLKWRFAMRKFAALDKEEEEPEEKPQIQLTDEQKNDLLEQEMDDALKLSEKKKKKKIKEKEKKIQKFRTRQGMFGNGDDFDAPTEESLFNLKTIRRQADLKTLLGKQALETAHLGMGSMDDPDFGLMDEEEIYQKSGEKKPKKRDIESELFFAKDEEGLEPDQVLDKRMEMYMDMMYQQYLSANIEYRKKLSRKNKNAERKLQEIPEDLTDFSKYAKLHDYEDELEIEEEQDNELLVAPADEGISKRAAMFFDSDIFADVEGDNEEENIINKMLKEHQDTIKKRKREALANPTTETEDGSLPTAKRPKVGPEDTPKSSLKDDEEDDSVSGSDIDDDMENGFQEVPVERNEAREDFESYDLDSQASMLALGSMLKDPQTRSAVVDKTINRYMFSDDGNLPDWFKDDEERHNKPNLPVSKEMVTDLKNQLKPIDSRTSKKVAEAHARKKRKFQAKLENARAKTKSIVGSSELSEKEKVRQIKKLFKGQLQAVKPEKVYILKGQKVGKVKTGKNVRYKVVDPRLKKDKRSMKSKEKKKRK</sequence>
<evidence type="ECO:0000259" key="11">
    <source>
        <dbReference type="Pfam" id="PF07780"/>
    </source>
</evidence>
<evidence type="ECO:0000256" key="8">
    <source>
        <dbReference type="HAMAP-Rule" id="MF_03163"/>
    </source>
</evidence>
<feature type="binding site" evidence="8">
    <location>
        <position position="56"/>
    </location>
    <ligand>
        <name>S-adenosyl-L-methionine</name>
        <dbReference type="ChEBI" id="CHEBI:59789"/>
    </ligand>
</feature>
<organism evidence="13">
    <name type="scientific">Arcella intermedia</name>
    <dbReference type="NCBI Taxonomy" id="1963864"/>
    <lineage>
        <taxon>Eukaryota</taxon>
        <taxon>Amoebozoa</taxon>
        <taxon>Tubulinea</taxon>
        <taxon>Elardia</taxon>
        <taxon>Arcellinida</taxon>
        <taxon>Sphaerothecina</taxon>
        <taxon>Arcellidae</taxon>
        <taxon>Arcella</taxon>
    </lineage>
</organism>
<dbReference type="InterPro" id="IPR029063">
    <property type="entry name" value="SAM-dependent_MTases_sf"/>
</dbReference>
<feature type="compositionally biased region" description="Acidic residues" evidence="9">
    <location>
        <begin position="646"/>
        <end position="663"/>
    </location>
</feature>
<keyword evidence="7 8" id="KW-0539">Nucleus</keyword>
<keyword evidence="8" id="KW-0175">Coiled coil</keyword>
<dbReference type="GO" id="GO:0005730">
    <property type="term" value="C:nucleolus"/>
    <property type="evidence" value="ECO:0007669"/>
    <property type="project" value="UniProtKB-SubCell"/>
</dbReference>
<dbReference type="InterPro" id="IPR050082">
    <property type="entry name" value="RNA_methyltr_RlmE"/>
</dbReference>
<comment type="function">
    <text evidence="8">Probable methyltransferase involved in the maturation of rRNA and in the biogenesis of ribosomal subunits.</text>
</comment>
<dbReference type="GO" id="GO:0030687">
    <property type="term" value="C:preribosome, large subunit precursor"/>
    <property type="evidence" value="ECO:0007669"/>
    <property type="project" value="TreeGrafter"/>
</dbReference>
<feature type="region of interest" description="Disordered" evidence="9">
    <location>
        <begin position="594"/>
        <end position="679"/>
    </location>
</feature>
<accession>A0A6B2KXI7</accession>
<feature type="coiled-coil region" evidence="8">
    <location>
        <begin position="513"/>
        <end position="563"/>
    </location>
</feature>
<dbReference type="HAMAP" id="MF_03163">
    <property type="entry name" value="RNA_methyltr_E_SPB1"/>
    <property type="match status" value="1"/>
</dbReference>
<dbReference type="PANTHER" id="PTHR10920:SF13">
    <property type="entry name" value="PRE-RRNA 2'-O-RIBOSE RNA METHYLTRANSFERASE FTSJ3"/>
    <property type="match status" value="1"/>
</dbReference>
<feature type="binding site" evidence="8">
    <location>
        <position position="117"/>
    </location>
    <ligand>
        <name>S-adenosyl-L-methionine</name>
        <dbReference type="ChEBI" id="CHEBI:59789"/>
    </ligand>
</feature>
<feature type="coiled-coil region" evidence="8">
    <location>
        <begin position="360"/>
        <end position="395"/>
    </location>
</feature>
<dbReference type="InterPro" id="IPR002877">
    <property type="entry name" value="RNA_MeTrfase_FtsJ_dom"/>
</dbReference>
<dbReference type="AlphaFoldDB" id="A0A6B2KXI7"/>
<reference evidence="13" key="1">
    <citation type="journal article" date="2020" name="J. Eukaryot. Microbiol.">
        <title>De novo Sequencing, Assembly and Annotation of the Transcriptome for the Free-Living Testate Amoeba Arcella intermedia.</title>
        <authorList>
            <person name="Ribeiro G.M."/>
            <person name="Porfirio-Sousa A.L."/>
            <person name="Maurer-Alcala X.X."/>
            <person name="Katz L.A."/>
            <person name="Lahr D.J.G."/>
        </authorList>
    </citation>
    <scope>NUCLEOTIDE SEQUENCE</scope>
</reference>
<dbReference type="PANTHER" id="PTHR10920">
    <property type="entry name" value="RIBOSOMAL RNA METHYLTRANSFERASE"/>
    <property type="match status" value="1"/>
</dbReference>
<comment type="subcellular location">
    <subcellularLocation>
        <location evidence="1 8">Nucleus</location>
        <location evidence="1 8">Nucleolus</location>
    </subcellularLocation>
</comment>
<dbReference type="GO" id="GO:0016435">
    <property type="term" value="F:rRNA (guanine) methyltransferase activity"/>
    <property type="evidence" value="ECO:0007669"/>
    <property type="project" value="TreeGrafter"/>
</dbReference>
<dbReference type="GO" id="GO:0008650">
    <property type="term" value="F:rRNA (uridine-2'-O-)-methyltransferase activity"/>
    <property type="evidence" value="ECO:0007669"/>
    <property type="project" value="TreeGrafter"/>
</dbReference>
<keyword evidence="5 8" id="KW-0808">Transferase</keyword>
<keyword evidence="4 8" id="KW-0489">Methyltransferase</keyword>
<feature type="domain" description="Ribosomal RNA methyltransferase FtsJ" evidence="10">
    <location>
        <begin position="24"/>
        <end position="199"/>
    </location>
</feature>
<evidence type="ECO:0000259" key="12">
    <source>
        <dbReference type="Pfam" id="PF11861"/>
    </source>
</evidence>
<evidence type="ECO:0000256" key="1">
    <source>
        <dbReference type="ARBA" id="ARBA00004604"/>
    </source>
</evidence>
<dbReference type="InterPro" id="IPR024576">
    <property type="entry name" value="rRNA_MeTfrase_Spb1_DUF3381"/>
</dbReference>
<keyword evidence="6 8" id="KW-0949">S-adenosyl-L-methionine</keyword>
<comment type="catalytic activity">
    <reaction evidence="8">
        <text>a ribonucleotide in rRNA + S-adenosyl-L-methionine = a 2'-O-methylribonucleotide in rRNA + S-adenosyl-L-homocysteine + H(+)</text>
        <dbReference type="Rhea" id="RHEA:48628"/>
        <dbReference type="Rhea" id="RHEA-COMP:12164"/>
        <dbReference type="Rhea" id="RHEA-COMP:12165"/>
        <dbReference type="ChEBI" id="CHEBI:15378"/>
        <dbReference type="ChEBI" id="CHEBI:57856"/>
        <dbReference type="ChEBI" id="CHEBI:59789"/>
        <dbReference type="ChEBI" id="CHEBI:90675"/>
        <dbReference type="ChEBI" id="CHEBI:90676"/>
    </reaction>
</comment>
<keyword evidence="2 8" id="KW-0690">Ribosome biogenesis</keyword>
<feature type="domain" description="Ribosomal RNA methyltransferase SPB1-like C-terminal" evidence="11">
    <location>
        <begin position="661"/>
        <end position="858"/>
    </location>
</feature>
<comment type="similarity">
    <text evidence="8">Belongs to the class I-like SAM-binding methyltransferase superfamily. RNA methyltransferase RlmE family. SPB1 subfamily.</text>
</comment>
<feature type="active site" description="Proton acceptor" evidence="8">
    <location>
        <position position="157"/>
    </location>
</feature>
<dbReference type="GO" id="GO:0000466">
    <property type="term" value="P:maturation of 5.8S rRNA from tricistronic rRNA transcript (SSU-rRNA, 5.8S rRNA, LSU-rRNA)"/>
    <property type="evidence" value="ECO:0007669"/>
    <property type="project" value="TreeGrafter"/>
</dbReference>
<evidence type="ECO:0000256" key="6">
    <source>
        <dbReference type="ARBA" id="ARBA00022691"/>
    </source>
</evidence>
<dbReference type="SUPFAM" id="SSF53335">
    <property type="entry name" value="S-adenosyl-L-methionine-dependent methyltransferases"/>
    <property type="match status" value="1"/>
</dbReference>
<feature type="binding site" evidence="8">
    <location>
        <position position="58"/>
    </location>
    <ligand>
        <name>S-adenosyl-L-methionine</name>
        <dbReference type="ChEBI" id="CHEBI:59789"/>
    </ligand>
</feature>
<dbReference type="Pfam" id="PF11861">
    <property type="entry name" value="DUF3381"/>
    <property type="match status" value="1"/>
</dbReference>
<keyword evidence="3 8" id="KW-0698">rRNA processing</keyword>
<dbReference type="Pfam" id="PF07780">
    <property type="entry name" value="Spb1_C"/>
    <property type="match status" value="1"/>
</dbReference>
<dbReference type="HAMAP" id="MF_01547">
    <property type="entry name" value="RNA_methyltr_E"/>
    <property type="match status" value="1"/>
</dbReference>
<evidence type="ECO:0000259" key="10">
    <source>
        <dbReference type="Pfam" id="PF01728"/>
    </source>
</evidence>
<protein>
    <recommendedName>
        <fullName evidence="8">Putative rRNA methyltransferase</fullName>
        <ecNumber evidence="8">2.1.1.-</ecNumber>
    </recommendedName>
    <alternativeName>
        <fullName evidence="8">2'-O-ribose RNA methyltransferase SPB1 homolog</fullName>
    </alternativeName>
</protein>
<evidence type="ECO:0000256" key="3">
    <source>
        <dbReference type="ARBA" id="ARBA00022552"/>
    </source>
</evidence>
<dbReference type="InterPro" id="IPR012920">
    <property type="entry name" value="rRNA_MeTfrase_SPB1-like_C"/>
</dbReference>
<feature type="region of interest" description="Disordered" evidence="9">
    <location>
        <begin position="839"/>
        <end position="862"/>
    </location>
</feature>
<feature type="compositionally biased region" description="Basic and acidic residues" evidence="9">
    <location>
        <begin position="670"/>
        <end position="679"/>
    </location>
</feature>
<name>A0A6B2KXI7_9EUKA</name>
<feature type="domain" description="DUF3381" evidence="12">
    <location>
        <begin position="233"/>
        <end position="392"/>
    </location>
</feature>
<evidence type="ECO:0000256" key="7">
    <source>
        <dbReference type="ARBA" id="ARBA00023242"/>
    </source>
</evidence>
<feature type="binding site" evidence="8">
    <location>
        <position position="76"/>
    </location>
    <ligand>
        <name>S-adenosyl-L-methionine</name>
        <dbReference type="ChEBI" id="CHEBI:59789"/>
    </ligand>
</feature>